<protein>
    <submittedName>
        <fullName evidence="1">Uncharacterized protein</fullName>
    </submittedName>
</protein>
<evidence type="ECO:0000313" key="2">
    <source>
        <dbReference type="Proteomes" id="UP000054725"/>
    </source>
</evidence>
<accession>A0A0W0WUJ6</accession>
<gene>
    <name evidence="1" type="ORF">Lnau_0798</name>
</gene>
<dbReference type="EMBL" id="LNYO01000013">
    <property type="protein sequence ID" value="KTD35814.1"/>
    <property type="molecule type" value="Genomic_DNA"/>
</dbReference>
<dbReference type="RefSeq" id="WP_162263178.1">
    <property type="nucleotide sequence ID" value="NZ_CAAAIF010000001.1"/>
</dbReference>
<dbReference type="Proteomes" id="UP000054725">
    <property type="component" value="Unassembled WGS sequence"/>
</dbReference>
<name>A0A0W0WUJ6_9GAMM</name>
<evidence type="ECO:0000313" key="1">
    <source>
        <dbReference type="EMBL" id="KTD35814.1"/>
    </source>
</evidence>
<proteinExistence type="predicted"/>
<comment type="caution">
    <text evidence="1">The sequence shown here is derived from an EMBL/GenBank/DDBJ whole genome shotgun (WGS) entry which is preliminary data.</text>
</comment>
<organism evidence="1 2">
    <name type="scientific">Legionella nautarum</name>
    <dbReference type="NCBI Taxonomy" id="45070"/>
    <lineage>
        <taxon>Bacteria</taxon>
        <taxon>Pseudomonadati</taxon>
        <taxon>Pseudomonadota</taxon>
        <taxon>Gammaproteobacteria</taxon>
        <taxon>Legionellales</taxon>
        <taxon>Legionellaceae</taxon>
        <taxon>Legionella</taxon>
    </lineage>
</organism>
<dbReference type="PATRIC" id="fig|45070.6.peg.847"/>
<dbReference type="AlphaFoldDB" id="A0A0W0WUJ6"/>
<reference evidence="1 2" key="1">
    <citation type="submission" date="2015-11" db="EMBL/GenBank/DDBJ databases">
        <title>Genomic analysis of 38 Legionella species identifies large and diverse effector repertoires.</title>
        <authorList>
            <person name="Burstein D."/>
            <person name="Amaro F."/>
            <person name="Zusman T."/>
            <person name="Lifshitz Z."/>
            <person name="Cohen O."/>
            <person name="Gilbert J.A."/>
            <person name="Pupko T."/>
            <person name="Shuman H.A."/>
            <person name="Segal G."/>
        </authorList>
    </citation>
    <scope>NUCLEOTIDE SEQUENCE [LARGE SCALE GENOMIC DNA]</scope>
    <source>
        <strain evidence="1 2">ATCC 49506</strain>
    </source>
</reference>
<sequence>MQLNNQIMAYLTIEEEERFASWLNDTTNPATQLLAEFKDVSEIRSLQDLERLTVQVQVFFDYIRNIIYKNLNQSPELPQAVELQEHKVTAEEIILFTAFCLVQSGISRRYYQKMMHYCQYVVSQGSKKYNNKIHLESVLTYLDEQNCVVDDVVADESDFALNEKLCFLQELFTPADAALEYLRDEIPPYVSEIVLPEFEIFLLLLKREVSHAERESFAQEDLQQKINFKMGQLPSLLEQLIIHNLGPNISIHSANQRKRYIEQFKDETLNTYSQMPEEVKASFYNFIGQMHGAVDACLQQFSIKKFANNLLEPLDRFPENKSEQLSSFKALFLGEAERLFRLGYTAAKIGNDLEKIVVKITQHAKSCLDEDDPLAKKEKLDFFDHIINNAIQILKTRAILDPFESALQMQGLELSLTLKTKLTHVYESLSEEIEAHLAESEPEVLRQRYGVCIAELAVLTQKMGNPTLPRERKLDTINSLKNHIETQHSIFSAKMVYTLRSLIGVALTSCLLDKLEAAVGFFSSQFCNNIDQTMKSVVNECSTELSLS</sequence>
<keyword evidence="2" id="KW-1185">Reference proteome</keyword>